<dbReference type="PRINTS" id="PR00032">
    <property type="entry name" value="HTHARAC"/>
</dbReference>
<name>A0A1B2M3W9_9GAMM</name>
<dbReference type="STRING" id="1789224.BFG52_06180"/>
<dbReference type="InterPro" id="IPR009057">
    <property type="entry name" value="Homeodomain-like_sf"/>
</dbReference>
<keyword evidence="2" id="KW-0238">DNA-binding</keyword>
<sequence>MHLQHRKSIHGLIYLINAMQGAGIDITLRLESIGLAVETLDAEAVIDVELQAKIYQHLLAGLHVEDALLIGRQYRFLVGQGPLLMLLRSAATVEQAIHQGIYFQQITYLHGNLRLEMQQDQLVLSYDLPDYRQQQSHCLIGLCEMASLYHLIRGLHYLAGLTLPKMTLHLSMPQPEDAALLQAYQQCYGNKICFAAKENAIYLTGVDLKHHLETADPLAYRIYLKHCHHALHRLQQQQHSQRLLQQVYDYLYLQQGCMASVTATARVMQRAERTLRYQLQQLGSSYKQIREQVIQQKALAMVQAKQYSIVHIAKILGYSETAAFNHAFKRWFGQSPSQFHKSTSRYS</sequence>
<keyword evidence="6" id="KW-1185">Reference proteome</keyword>
<evidence type="ECO:0000313" key="6">
    <source>
        <dbReference type="Proteomes" id="UP000093391"/>
    </source>
</evidence>
<keyword evidence="1" id="KW-0805">Transcription regulation</keyword>
<dbReference type="GO" id="GO:0000976">
    <property type="term" value="F:transcription cis-regulatory region binding"/>
    <property type="evidence" value="ECO:0007669"/>
    <property type="project" value="TreeGrafter"/>
</dbReference>
<dbReference type="SUPFAM" id="SSF46689">
    <property type="entry name" value="Homeodomain-like"/>
    <property type="match status" value="1"/>
</dbReference>
<evidence type="ECO:0000256" key="1">
    <source>
        <dbReference type="ARBA" id="ARBA00023015"/>
    </source>
</evidence>
<reference evidence="5 6" key="1">
    <citation type="submission" date="2016-08" db="EMBL/GenBank/DDBJ databases">
        <authorList>
            <person name="Seilhamer J.J."/>
        </authorList>
    </citation>
    <scope>NUCLEOTIDE SEQUENCE [LARGE SCALE GENOMIC DNA]</scope>
    <source>
        <strain evidence="5 6">BRTC-1</strain>
    </source>
</reference>
<dbReference type="GO" id="GO:0003700">
    <property type="term" value="F:DNA-binding transcription factor activity"/>
    <property type="evidence" value="ECO:0007669"/>
    <property type="project" value="InterPro"/>
</dbReference>
<dbReference type="PANTHER" id="PTHR47894">
    <property type="entry name" value="HTH-TYPE TRANSCRIPTIONAL REGULATOR GADX"/>
    <property type="match status" value="1"/>
</dbReference>
<dbReference type="SMART" id="SM00342">
    <property type="entry name" value="HTH_ARAC"/>
    <property type="match status" value="1"/>
</dbReference>
<keyword evidence="3" id="KW-0804">Transcription</keyword>
<dbReference type="KEGG" id="ala:BFG52_06180"/>
<evidence type="ECO:0000256" key="3">
    <source>
        <dbReference type="ARBA" id="ARBA00023163"/>
    </source>
</evidence>
<dbReference type="Pfam" id="PF12833">
    <property type="entry name" value="HTH_18"/>
    <property type="match status" value="1"/>
</dbReference>
<gene>
    <name evidence="5" type="ORF">BFG52_06180</name>
</gene>
<dbReference type="InterPro" id="IPR032687">
    <property type="entry name" value="AraC-type_N"/>
</dbReference>
<dbReference type="EMBL" id="CP016895">
    <property type="protein sequence ID" value="AOA59900.1"/>
    <property type="molecule type" value="Genomic_DNA"/>
</dbReference>
<dbReference type="PROSITE" id="PS01124">
    <property type="entry name" value="HTH_ARAC_FAMILY_2"/>
    <property type="match status" value="1"/>
</dbReference>
<organism evidence="5 6">
    <name type="scientific">Acinetobacter larvae</name>
    <dbReference type="NCBI Taxonomy" id="1789224"/>
    <lineage>
        <taxon>Bacteria</taxon>
        <taxon>Pseudomonadati</taxon>
        <taxon>Pseudomonadota</taxon>
        <taxon>Gammaproteobacteria</taxon>
        <taxon>Moraxellales</taxon>
        <taxon>Moraxellaceae</taxon>
        <taxon>Acinetobacter</taxon>
    </lineage>
</organism>
<dbReference type="InterPro" id="IPR018060">
    <property type="entry name" value="HTH_AraC"/>
</dbReference>
<proteinExistence type="predicted"/>
<dbReference type="PANTHER" id="PTHR47894:SF4">
    <property type="entry name" value="HTH-TYPE TRANSCRIPTIONAL REGULATOR GADX"/>
    <property type="match status" value="1"/>
</dbReference>
<dbReference type="Gene3D" id="1.10.10.60">
    <property type="entry name" value="Homeodomain-like"/>
    <property type="match status" value="1"/>
</dbReference>
<evidence type="ECO:0000256" key="2">
    <source>
        <dbReference type="ARBA" id="ARBA00023125"/>
    </source>
</evidence>
<dbReference type="GO" id="GO:0005829">
    <property type="term" value="C:cytosol"/>
    <property type="evidence" value="ECO:0007669"/>
    <property type="project" value="TreeGrafter"/>
</dbReference>
<evidence type="ECO:0000313" key="5">
    <source>
        <dbReference type="EMBL" id="AOA59900.1"/>
    </source>
</evidence>
<dbReference type="AlphaFoldDB" id="A0A1B2M3W9"/>
<evidence type="ECO:0000259" key="4">
    <source>
        <dbReference type="PROSITE" id="PS01124"/>
    </source>
</evidence>
<dbReference type="Proteomes" id="UP000093391">
    <property type="component" value="Chromosome"/>
</dbReference>
<accession>A0A1B2M3W9</accession>
<dbReference type="Pfam" id="PF12625">
    <property type="entry name" value="Arabinose_bd"/>
    <property type="match status" value="1"/>
</dbReference>
<protein>
    <recommendedName>
        <fullName evidence="4">HTH araC/xylS-type domain-containing protein</fullName>
    </recommendedName>
</protein>
<feature type="domain" description="HTH araC/xylS-type" evidence="4">
    <location>
        <begin position="241"/>
        <end position="342"/>
    </location>
</feature>
<dbReference type="RefSeq" id="WP_067559222.1">
    <property type="nucleotide sequence ID" value="NZ_CP016895.1"/>
</dbReference>
<dbReference type="InterPro" id="IPR020449">
    <property type="entry name" value="Tscrpt_reg_AraC-type_HTH"/>
</dbReference>